<dbReference type="EMBL" id="CP003238">
    <property type="protein sequence ID" value="AFK56477.1"/>
    <property type="molecule type" value="Genomic_DNA"/>
</dbReference>
<gene>
    <name evidence="3" type="primary">dadA</name>
    <name evidence="3" type="ordered locus">TMO_b0469</name>
</gene>
<dbReference type="AlphaFoldDB" id="I3TUN9"/>
<accession>I3TUN9</accession>
<dbReference type="GO" id="GO:0016491">
    <property type="term" value="F:oxidoreductase activity"/>
    <property type="evidence" value="ECO:0007669"/>
    <property type="project" value="UniProtKB-KW"/>
</dbReference>
<protein>
    <submittedName>
        <fullName evidence="3">D-amino-acid dehydrogenase</fullName>
    </submittedName>
</protein>
<proteinExistence type="predicted"/>
<name>I3TUN9_TISMK</name>
<evidence type="ECO:0000256" key="1">
    <source>
        <dbReference type="ARBA" id="ARBA00023002"/>
    </source>
</evidence>
<feature type="domain" description="FAD dependent oxidoreductase" evidence="2">
    <location>
        <begin position="11"/>
        <end position="406"/>
    </location>
</feature>
<dbReference type="PATRIC" id="fig|1110502.3.peg.4728"/>
<dbReference type="PANTHER" id="PTHR13847:SF289">
    <property type="entry name" value="GLYCINE OXIDASE"/>
    <property type="match status" value="1"/>
</dbReference>
<dbReference type="InterPro" id="IPR036188">
    <property type="entry name" value="FAD/NAD-bd_sf"/>
</dbReference>
<reference evidence="3 4" key="1">
    <citation type="journal article" date="2012" name="J. Am. Chem. Soc.">
        <title>Bacterial biosynthesis and maturation of the didemnin anti-cancer agents.</title>
        <authorList>
            <person name="Xu Y."/>
            <person name="Kersten R.D."/>
            <person name="Nam S.J."/>
            <person name="Lu L."/>
            <person name="Al-Suwailem A.M."/>
            <person name="Zheng H."/>
            <person name="Fenical W."/>
            <person name="Dorrestein P.C."/>
            <person name="Moore B.S."/>
            <person name="Qian P.Y."/>
        </authorList>
    </citation>
    <scope>NUCLEOTIDE SEQUENCE [LARGE SCALE GENOMIC DNA]</scope>
    <source>
        <strain evidence="3 4">KA081020-065</strain>
    </source>
</reference>
<dbReference type="Proteomes" id="UP000005258">
    <property type="component" value="Plasmid pTM2"/>
</dbReference>
<evidence type="ECO:0000259" key="2">
    <source>
        <dbReference type="Pfam" id="PF01266"/>
    </source>
</evidence>
<keyword evidence="4" id="KW-1185">Reference proteome</keyword>
<dbReference type="SUPFAM" id="SSF51905">
    <property type="entry name" value="FAD/NAD(P)-binding domain"/>
    <property type="match status" value="1"/>
</dbReference>
<dbReference type="PANTHER" id="PTHR13847">
    <property type="entry name" value="SARCOSINE DEHYDROGENASE-RELATED"/>
    <property type="match status" value="1"/>
</dbReference>
<dbReference type="KEGG" id="tmo:TMO_b0469"/>
<evidence type="ECO:0000313" key="3">
    <source>
        <dbReference type="EMBL" id="AFK56477.1"/>
    </source>
</evidence>
<organism evidence="3 4">
    <name type="scientific">Tistrella mobilis (strain KA081020-065)</name>
    <dbReference type="NCBI Taxonomy" id="1110502"/>
    <lineage>
        <taxon>Bacteria</taxon>
        <taxon>Pseudomonadati</taxon>
        <taxon>Pseudomonadota</taxon>
        <taxon>Alphaproteobacteria</taxon>
        <taxon>Geminicoccales</taxon>
        <taxon>Geminicoccaceae</taxon>
        <taxon>Tistrella</taxon>
    </lineage>
</organism>
<dbReference type="HOGENOM" id="CLU_007884_9_0_5"/>
<dbReference type="Gene3D" id="3.50.50.60">
    <property type="entry name" value="FAD/NAD(P)-binding domain"/>
    <property type="match status" value="2"/>
</dbReference>
<dbReference type="InterPro" id="IPR006076">
    <property type="entry name" value="FAD-dep_OxRdtase"/>
</dbReference>
<evidence type="ECO:0000313" key="4">
    <source>
        <dbReference type="Proteomes" id="UP000005258"/>
    </source>
</evidence>
<dbReference type="RefSeq" id="WP_014753229.1">
    <property type="nucleotide sequence ID" value="NC_017966.1"/>
</dbReference>
<dbReference type="Gene3D" id="3.30.9.10">
    <property type="entry name" value="D-Amino Acid Oxidase, subunit A, domain 2"/>
    <property type="match status" value="1"/>
</dbReference>
<sequence length="435" mass="46136">MGGENMTGSCVVIGAGIVGLHVALELQRRGRQVVVLDPGPAGGRQSASYGHGAWINPASVMPTSVPGLWKKVPGFLMDPTGPFYLSPMDLPRLAPWLVRFLLAGSSWEKVEACARRRYALCRDAISDYVRWSEAAGVPELVRRDGLVTVFRRRETYLAGKAEAGIRARLGIGLREIEAADLRAREPDLAEGYGFATSIEDGAWLADTAGYCQALAALLVRGGGEVLAARAIGFRIEAGRLVAVEADNGLMPCSHAVIAAGIRSDVLARKLGDRVPLASERGYHVHVSGASVGPRHSVILSDGKIAVSPQPGGFRAAGQVELAPVDKAPDWRRADIVLHHAARGLPGLDTGAPEVRVDRWMGHRPSTPDGLPVIGRARRCVQVLYAFGHGHAGPSMAPATARLVAALAADEVPALDLAPYSAGRFRLFPAAARRTP</sequence>
<keyword evidence="1" id="KW-0560">Oxidoreductase</keyword>
<geneLocation type="plasmid" evidence="3 4">
    <name>pTM2</name>
</geneLocation>
<keyword evidence="3" id="KW-0614">Plasmid</keyword>
<dbReference type="SUPFAM" id="SSF54373">
    <property type="entry name" value="FAD-linked reductases, C-terminal domain"/>
    <property type="match status" value="1"/>
</dbReference>
<dbReference type="GO" id="GO:0005737">
    <property type="term" value="C:cytoplasm"/>
    <property type="evidence" value="ECO:0007669"/>
    <property type="project" value="TreeGrafter"/>
</dbReference>
<dbReference type="Pfam" id="PF01266">
    <property type="entry name" value="DAO"/>
    <property type="match status" value="1"/>
</dbReference>